<organism evidence="2 3">
    <name type="scientific">Tanacetum coccineum</name>
    <dbReference type="NCBI Taxonomy" id="301880"/>
    <lineage>
        <taxon>Eukaryota</taxon>
        <taxon>Viridiplantae</taxon>
        <taxon>Streptophyta</taxon>
        <taxon>Embryophyta</taxon>
        <taxon>Tracheophyta</taxon>
        <taxon>Spermatophyta</taxon>
        <taxon>Magnoliopsida</taxon>
        <taxon>eudicotyledons</taxon>
        <taxon>Gunneridae</taxon>
        <taxon>Pentapetalae</taxon>
        <taxon>asterids</taxon>
        <taxon>campanulids</taxon>
        <taxon>Asterales</taxon>
        <taxon>Asteraceae</taxon>
        <taxon>Asteroideae</taxon>
        <taxon>Anthemideae</taxon>
        <taxon>Anthemidinae</taxon>
        <taxon>Tanacetum</taxon>
    </lineage>
</organism>
<sequence>MYALVGLTNSWVIVFEQQESEGKWGTSPPAENGAGPSSITAGATSTQRKSKVLLNGGKDEKQDDWRWTFKIEKKASQNNEWRWTFGKVHGEKNEKRPSTSGISYKDVMVGFRPTTSHQKHTEGAEDIIEFQVNHEQIARLRKCWVGKARNIHVLRNVQTLFKQDGLGGCNIHYIGGMSILCEWSSQTVAKECLEKNKVNLRNWFSKLVMWDENLESHGQINWLEIEGIPALI</sequence>
<reference evidence="2" key="2">
    <citation type="submission" date="2022-01" db="EMBL/GenBank/DDBJ databases">
        <authorList>
            <person name="Yamashiro T."/>
            <person name="Shiraishi A."/>
            <person name="Satake H."/>
            <person name="Nakayama K."/>
        </authorList>
    </citation>
    <scope>NUCLEOTIDE SEQUENCE</scope>
</reference>
<dbReference type="EMBL" id="BQNB010008513">
    <property type="protein sequence ID" value="GJS50419.1"/>
    <property type="molecule type" value="Genomic_DNA"/>
</dbReference>
<evidence type="ECO:0000313" key="2">
    <source>
        <dbReference type="EMBL" id="GJS50419.1"/>
    </source>
</evidence>
<evidence type="ECO:0000256" key="1">
    <source>
        <dbReference type="SAM" id="MobiDB-lite"/>
    </source>
</evidence>
<feature type="compositionally biased region" description="Polar residues" evidence="1">
    <location>
        <begin position="35"/>
        <end position="47"/>
    </location>
</feature>
<protein>
    <submittedName>
        <fullName evidence="2">Uncharacterized protein</fullName>
    </submittedName>
</protein>
<accession>A0ABQ4WC43</accession>
<dbReference type="Proteomes" id="UP001151760">
    <property type="component" value="Unassembled WGS sequence"/>
</dbReference>
<feature type="region of interest" description="Disordered" evidence="1">
    <location>
        <begin position="21"/>
        <end position="55"/>
    </location>
</feature>
<reference evidence="2" key="1">
    <citation type="journal article" date="2022" name="Int. J. Mol. Sci.">
        <title>Draft Genome of Tanacetum Coccineum: Genomic Comparison of Closely Related Tanacetum-Family Plants.</title>
        <authorList>
            <person name="Yamashiro T."/>
            <person name="Shiraishi A."/>
            <person name="Nakayama K."/>
            <person name="Satake H."/>
        </authorList>
    </citation>
    <scope>NUCLEOTIDE SEQUENCE</scope>
</reference>
<proteinExistence type="predicted"/>
<gene>
    <name evidence="2" type="ORF">Tco_0623781</name>
</gene>
<evidence type="ECO:0000313" key="3">
    <source>
        <dbReference type="Proteomes" id="UP001151760"/>
    </source>
</evidence>
<name>A0ABQ4WC43_9ASTR</name>
<keyword evidence="3" id="KW-1185">Reference proteome</keyword>
<comment type="caution">
    <text evidence="2">The sequence shown here is derived from an EMBL/GenBank/DDBJ whole genome shotgun (WGS) entry which is preliminary data.</text>
</comment>